<dbReference type="AlphaFoldDB" id="A0A4D7DRM4"/>
<dbReference type="EMBL" id="CP039691">
    <property type="protein sequence ID" value="QCI99078.1"/>
    <property type="molecule type" value="Genomic_DNA"/>
</dbReference>
<sequence length="59" mass="6857">MSRASATLKFARRGWILGTRPLLSGLNFWTRRMTLILLGFRRFAAIWTRTGDQRHAPPE</sequence>
<dbReference type="Proteomes" id="UP000298545">
    <property type="component" value="Chromosome circular"/>
</dbReference>
<evidence type="ECO:0000313" key="1">
    <source>
        <dbReference type="EMBL" id="QCI99078.1"/>
    </source>
</evidence>
<gene>
    <name evidence="1" type="ORF">CFBP5473_06695</name>
</gene>
<organism evidence="1 2">
    <name type="scientific">Agrobacterium larrymoorei</name>
    <dbReference type="NCBI Taxonomy" id="160699"/>
    <lineage>
        <taxon>Bacteria</taxon>
        <taxon>Pseudomonadati</taxon>
        <taxon>Pseudomonadota</taxon>
        <taxon>Alphaproteobacteria</taxon>
        <taxon>Hyphomicrobiales</taxon>
        <taxon>Rhizobiaceae</taxon>
        <taxon>Rhizobium/Agrobacterium group</taxon>
        <taxon>Agrobacterium</taxon>
    </lineage>
</organism>
<reference evidence="1 2" key="1">
    <citation type="submission" date="2019-04" db="EMBL/GenBank/DDBJ databases">
        <title>Complete genome sequence of Agrobacterium larrymoorei CFBP5473.</title>
        <authorList>
            <person name="Haryono M."/>
            <person name="Chou L."/>
            <person name="Lin Y.-C."/>
            <person name="Lai E.-M."/>
            <person name="Kuo C.-H."/>
        </authorList>
    </citation>
    <scope>NUCLEOTIDE SEQUENCE [LARGE SCALE GENOMIC DNA]</scope>
    <source>
        <strain evidence="1 2">CFBP5473</strain>
    </source>
</reference>
<dbReference type="KEGG" id="alf:CFBP5473_06695"/>
<accession>A0A4D7DRM4</accession>
<name>A0A4D7DRM4_9HYPH</name>
<proteinExistence type="predicted"/>
<protein>
    <submittedName>
        <fullName evidence="1">Uncharacterized protein</fullName>
    </submittedName>
</protein>
<evidence type="ECO:0000313" key="2">
    <source>
        <dbReference type="Proteomes" id="UP000298545"/>
    </source>
</evidence>